<evidence type="ECO:0000313" key="3">
    <source>
        <dbReference type="EMBL" id="MXN20551.1"/>
    </source>
</evidence>
<evidence type="ECO:0000313" key="4">
    <source>
        <dbReference type="Proteomes" id="UP000477911"/>
    </source>
</evidence>
<dbReference type="RefSeq" id="WP_160896668.1">
    <property type="nucleotide sequence ID" value="NZ_WUMU01000030.1"/>
</dbReference>
<keyword evidence="2" id="KW-0812">Transmembrane</keyword>
<gene>
    <name evidence="3" type="ORF">GR170_22200</name>
</gene>
<feature type="transmembrane region" description="Helical" evidence="2">
    <location>
        <begin position="372"/>
        <end position="395"/>
    </location>
</feature>
<sequence>MSTPRQIPRPAPAPAATVLPLQGQEPGQWRAQARRRRWVLLSALPCVVLPVLLAVWYFAFVAADRYAVEMKFSIRSPSGYAAADMLGMMTGMASAGATLLDSYMVEDYIDSGAALRALDRRMDLRTIYASPHADPLARIDPSASFEDFRRHFRWFRTVYLDTGSQVLTVEVQAFTPEEALAVAQGLLDLVSNLVNDISERARLDTMRAAEAEVARVEAALRQHRAELAQFRQTRQDIDPTASAGAQQGLLSQLEGQLARLRSERDTLLQFVRPDAPPIKIRDGQIAAVEQQLEAQKARLGSGEDDSAGDTYTDSVSAYEALSVDLEFLQRSYVSALAALEAARIEADRQQRYLATFVAPELPQEPLYPQRGLSILLVAVVALLGWALTVMAVYILREHAT</sequence>
<evidence type="ECO:0000256" key="2">
    <source>
        <dbReference type="SAM" id="Phobius"/>
    </source>
</evidence>
<dbReference type="GO" id="GO:0005886">
    <property type="term" value="C:plasma membrane"/>
    <property type="evidence" value="ECO:0007669"/>
    <property type="project" value="TreeGrafter"/>
</dbReference>
<reference evidence="3 4" key="1">
    <citation type="submission" date="2019-12" db="EMBL/GenBank/DDBJ databases">
        <authorList>
            <person name="Li M."/>
        </authorList>
    </citation>
    <scope>NUCLEOTIDE SEQUENCE [LARGE SCALE GENOMIC DNA]</scope>
    <source>
        <strain evidence="3 4">GBMRC 2024</strain>
    </source>
</reference>
<evidence type="ECO:0000256" key="1">
    <source>
        <dbReference type="SAM" id="Coils"/>
    </source>
</evidence>
<protein>
    <recommendedName>
        <fullName evidence="5">Sugar transporter</fullName>
    </recommendedName>
</protein>
<organism evidence="3 4">
    <name type="scientific">Pseudooceanicola albus</name>
    <dbReference type="NCBI Taxonomy" id="2692189"/>
    <lineage>
        <taxon>Bacteria</taxon>
        <taxon>Pseudomonadati</taxon>
        <taxon>Pseudomonadota</taxon>
        <taxon>Alphaproteobacteria</taxon>
        <taxon>Rhodobacterales</taxon>
        <taxon>Paracoccaceae</taxon>
        <taxon>Pseudooceanicola</taxon>
    </lineage>
</organism>
<dbReference type="PANTHER" id="PTHR32309">
    <property type="entry name" value="TYROSINE-PROTEIN KINASE"/>
    <property type="match status" value="1"/>
</dbReference>
<keyword evidence="2" id="KW-0472">Membrane</keyword>
<dbReference type="EMBL" id="WUMU01000030">
    <property type="protein sequence ID" value="MXN20551.1"/>
    <property type="molecule type" value="Genomic_DNA"/>
</dbReference>
<evidence type="ECO:0008006" key="5">
    <source>
        <dbReference type="Google" id="ProtNLM"/>
    </source>
</evidence>
<feature type="transmembrane region" description="Helical" evidence="2">
    <location>
        <begin position="38"/>
        <end position="59"/>
    </location>
</feature>
<feature type="coiled-coil region" evidence="1">
    <location>
        <begin position="206"/>
        <end position="270"/>
    </location>
</feature>
<comment type="caution">
    <text evidence="3">The sequence shown here is derived from an EMBL/GenBank/DDBJ whole genome shotgun (WGS) entry which is preliminary data.</text>
</comment>
<dbReference type="AlphaFoldDB" id="A0A6L7G8Y9"/>
<dbReference type="GO" id="GO:0004713">
    <property type="term" value="F:protein tyrosine kinase activity"/>
    <property type="evidence" value="ECO:0007669"/>
    <property type="project" value="TreeGrafter"/>
</dbReference>
<keyword evidence="2" id="KW-1133">Transmembrane helix</keyword>
<accession>A0A6L7G8Y9</accession>
<keyword evidence="4" id="KW-1185">Reference proteome</keyword>
<keyword evidence="1" id="KW-0175">Coiled coil</keyword>
<name>A0A6L7G8Y9_9RHOB</name>
<proteinExistence type="predicted"/>
<dbReference type="InterPro" id="IPR050445">
    <property type="entry name" value="Bact_polysacc_biosynth/exp"/>
</dbReference>
<dbReference type="Proteomes" id="UP000477911">
    <property type="component" value="Unassembled WGS sequence"/>
</dbReference>
<dbReference type="PANTHER" id="PTHR32309:SF13">
    <property type="entry name" value="FERRIC ENTEROBACTIN TRANSPORT PROTEIN FEPE"/>
    <property type="match status" value="1"/>
</dbReference>